<dbReference type="SUPFAM" id="SSF46689">
    <property type="entry name" value="Homeodomain-like"/>
    <property type="match status" value="1"/>
</dbReference>
<protein>
    <recommendedName>
        <fullName evidence="3">HTH CENPB-type domain-containing protein</fullName>
    </recommendedName>
</protein>
<dbReference type="InterPro" id="IPR006600">
    <property type="entry name" value="HTH_CenpB_DNA-bd_dom"/>
</dbReference>
<dbReference type="Gene3D" id="1.10.10.60">
    <property type="entry name" value="Homeodomain-like"/>
    <property type="match status" value="1"/>
</dbReference>
<comment type="caution">
    <text evidence="4">The sequence shown here is derived from an EMBL/GenBank/DDBJ whole genome shotgun (WGS) entry which is preliminary data.</text>
</comment>
<name>A0AAW1UC89_9CUCU</name>
<keyword evidence="2" id="KW-0238">DNA-binding</keyword>
<gene>
    <name evidence="4" type="ORF">WA026_015345</name>
</gene>
<dbReference type="PROSITE" id="PS51253">
    <property type="entry name" value="HTH_CENPB"/>
    <property type="match status" value="1"/>
</dbReference>
<organism evidence="4 5">
    <name type="scientific">Henosepilachna vigintioctopunctata</name>
    <dbReference type="NCBI Taxonomy" id="420089"/>
    <lineage>
        <taxon>Eukaryota</taxon>
        <taxon>Metazoa</taxon>
        <taxon>Ecdysozoa</taxon>
        <taxon>Arthropoda</taxon>
        <taxon>Hexapoda</taxon>
        <taxon>Insecta</taxon>
        <taxon>Pterygota</taxon>
        <taxon>Neoptera</taxon>
        <taxon>Endopterygota</taxon>
        <taxon>Coleoptera</taxon>
        <taxon>Polyphaga</taxon>
        <taxon>Cucujiformia</taxon>
        <taxon>Coccinelloidea</taxon>
        <taxon>Coccinellidae</taxon>
        <taxon>Epilachninae</taxon>
        <taxon>Epilachnini</taxon>
        <taxon>Henosepilachna</taxon>
    </lineage>
</organism>
<reference evidence="4 5" key="1">
    <citation type="submission" date="2023-03" db="EMBL/GenBank/DDBJ databases">
        <title>Genome insight into feeding habits of ladybird beetles.</title>
        <authorList>
            <person name="Li H.-S."/>
            <person name="Huang Y.-H."/>
            <person name="Pang H."/>
        </authorList>
    </citation>
    <scope>NUCLEOTIDE SEQUENCE [LARGE SCALE GENOMIC DNA]</scope>
    <source>
        <strain evidence="4">SYSU_2023b</strain>
        <tissue evidence="4">Whole body</tissue>
    </source>
</reference>
<dbReference type="Pfam" id="PF03221">
    <property type="entry name" value="HTH_Tnp_Tc5"/>
    <property type="match status" value="1"/>
</dbReference>
<dbReference type="InterPro" id="IPR009057">
    <property type="entry name" value="Homeodomain-like_sf"/>
</dbReference>
<keyword evidence="5" id="KW-1185">Reference proteome</keyword>
<feature type="domain" description="HTH CENPB-type" evidence="3">
    <location>
        <begin position="1"/>
        <end position="60"/>
    </location>
</feature>
<dbReference type="Proteomes" id="UP001431783">
    <property type="component" value="Unassembled WGS sequence"/>
</dbReference>
<evidence type="ECO:0000259" key="3">
    <source>
        <dbReference type="PROSITE" id="PS51253"/>
    </source>
</evidence>
<dbReference type="AlphaFoldDB" id="A0AAW1UC89"/>
<sequence length="154" mass="17546">MVDDLLKWFKHQRENNFPISGPILQQKAYNFSRLMSNENSECSSFHVQRFCARQSCGKMKGALSLIGLCLIDAIRINEAKNPTLPAYEGQVNTTSSKHTFLYHINLTTPGLSLIHIKTSSVKLNNSLDFKNDNNYFILLKNKIANSYYPLPIPH</sequence>
<dbReference type="GO" id="GO:0005634">
    <property type="term" value="C:nucleus"/>
    <property type="evidence" value="ECO:0007669"/>
    <property type="project" value="UniProtKB-SubCell"/>
</dbReference>
<evidence type="ECO:0000256" key="2">
    <source>
        <dbReference type="ARBA" id="ARBA00023125"/>
    </source>
</evidence>
<dbReference type="GO" id="GO:0003677">
    <property type="term" value="F:DNA binding"/>
    <property type="evidence" value="ECO:0007669"/>
    <property type="project" value="UniProtKB-KW"/>
</dbReference>
<evidence type="ECO:0000256" key="1">
    <source>
        <dbReference type="ARBA" id="ARBA00004123"/>
    </source>
</evidence>
<evidence type="ECO:0000313" key="5">
    <source>
        <dbReference type="Proteomes" id="UP001431783"/>
    </source>
</evidence>
<comment type="subcellular location">
    <subcellularLocation>
        <location evidence="1">Nucleus</location>
    </subcellularLocation>
</comment>
<proteinExistence type="predicted"/>
<dbReference type="EMBL" id="JARQZJ010000068">
    <property type="protein sequence ID" value="KAK9881231.1"/>
    <property type="molecule type" value="Genomic_DNA"/>
</dbReference>
<evidence type="ECO:0000313" key="4">
    <source>
        <dbReference type="EMBL" id="KAK9881231.1"/>
    </source>
</evidence>
<accession>A0AAW1UC89</accession>